<organism evidence="1 2">
    <name type="scientific">Salirhabdus euzebyi</name>
    <dbReference type="NCBI Taxonomy" id="394506"/>
    <lineage>
        <taxon>Bacteria</taxon>
        <taxon>Bacillati</taxon>
        <taxon>Bacillota</taxon>
        <taxon>Bacilli</taxon>
        <taxon>Bacillales</taxon>
        <taxon>Bacillaceae</taxon>
        <taxon>Salirhabdus</taxon>
    </lineage>
</organism>
<dbReference type="RefSeq" id="WP_174495038.1">
    <property type="nucleotide sequence ID" value="NZ_CADDWK010000002.1"/>
</dbReference>
<evidence type="ECO:0008006" key="3">
    <source>
        <dbReference type="Google" id="ProtNLM"/>
    </source>
</evidence>
<keyword evidence="2" id="KW-1185">Reference proteome</keyword>
<proteinExistence type="predicted"/>
<dbReference type="InterPro" id="IPR011009">
    <property type="entry name" value="Kinase-like_dom_sf"/>
</dbReference>
<accession>A0A841PTH4</accession>
<dbReference type="AlphaFoldDB" id="A0A841PTH4"/>
<gene>
    <name evidence="1" type="ORF">HNQ94_000732</name>
</gene>
<dbReference type="Proteomes" id="UP000581688">
    <property type="component" value="Unassembled WGS sequence"/>
</dbReference>
<comment type="caution">
    <text evidence="1">The sequence shown here is derived from an EMBL/GenBank/DDBJ whole genome shotgun (WGS) entry which is preliminary data.</text>
</comment>
<dbReference type="SUPFAM" id="SSF56112">
    <property type="entry name" value="Protein kinase-like (PK-like)"/>
    <property type="match status" value="1"/>
</dbReference>
<evidence type="ECO:0000313" key="1">
    <source>
        <dbReference type="EMBL" id="MBB6452287.1"/>
    </source>
</evidence>
<name>A0A841PTH4_9BACI</name>
<protein>
    <recommendedName>
        <fullName evidence="3">Aminoglycoside phosphotransferase domain-containing protein</fullName>
    </recommendedName>
</protein>
<reference evidence="1 2" key="1">
    <citation type="submission" date="2020-08" db="EMBL/GenBank/DDBJ databases">
        <title>Genomic Encyclopedia of Type Strains, Phase IV (KMG-IV): sequencing the most valuable type-strain genomes for metagenomic binning, comparative biology and taxonomic classification.</title>
        <authorList>
            <person name="Goeker M."/>
        </authorList>
    </citation>
    <scope>NUCLEOTIDE SEQUENCE [LARGE SCALE GENOMIC DNA]</scope>
    <source>
        <strain evidence="1 2">DSM 19612</strain>
    </source>
</reference>
<evidence type="ECO:0000313" key="2">
    <source>
        <dbReference type="Proteomes" id="UP000581688"/>
    </source>
</evidence>
<dbReference type="EMBL" id="JACHGH010000002">
    <property type="protein sequence ID" value="MBB6452287.1"/>
    <property type="molecule type" value="Genomic_DNA"/>
</dbReference>
<sequence length="352" mass="40916">MEHLQQKLAEVQRKENLSNRPAFLGEGAWHYAFLATLKTGEQFVIRFPKEVAYGRKVEFDEKELRAEYGGTQAFYQFANQVQPHICPSFFTYYIHPELTYTMETFAGSTINLHALTETEAFEIGAQYGHFFMEMNKRPAPLEGIGYLAWDEHKNIIRGSHQSNISVFMEEENHELLEDLKVFKHASGTLKIIEAKLKECLQTRNITEKNISFTNQDTSPENILIHHKQIKIIDPFPVLYYGHAFAGNFINNYQTLFLALHNSPRYKKHEFTKVQPILEAVANGFSNSYTGPDKEMGELVKREEFIQLFQTTVDHIRLSEGELPMEKQLRYGTIDVIQRRIPAFLKKLEQFQL</sequence>